<dbReference type="GO" id="GO:0005829">
    <property type="term" value="C:cytosol"/>
    <property type="evidence" value="ECO:0007669"/>
    <property type="project" value="UniProtKB-SubCell"/>
</dbReference>
<dbReference type="InterPro" id="IPR003736">
    <property type="entry name" value="PAAI_dom"/>
</dbReference>
<proteinExistence type="inferred from homology"/>
<gene>
    <name evidence="20" type="ORF">CYY_005994</name>
</gene>
<protein>
    <recommendedName>
        <fullName evidence="16">Acyl-coenzyme A thioesterase 13</fullName>
    </recommendedName>
    <alternativeName>
        <fullName evidence="17">Hotdog-fold thioesterase superfamily member 2</fullName>
    </alternativeName>
    <alternativeName>
        <fullName evidence="18">Thioesterase superfamily member 2</fullName>
    </alternativeName>
</protein>
<organism evidence="20 21">
    <name type="scientific">Polysphondylium violaceum</name>
    <dbReference type="NCBI Taxonomy" id="133409"/>
    <lineage>
        <taxon>Eukaryota</taxon>
        <taxon>Amoebozoa</taxon>
        <taxon>Evosea</taxon>
        <taxon>Eumycetozoa</taxon>
        <taxon>Dictyostelia</taxon>
        <taxon>Dictyosteliales</taxon>
        <taxon>Dictyosteliaceae</taxon>
        <taxon>Polysphondylium</taxon>
    </lineage>
</organism>
<evidence type="ECO:0000256" key="11">
    <source>
        <dbReference type="ARBA" id="ARBA00023212"/>
    </source>
</evidence>
<evidence type="ECO:0000313" key="20">
    <source>
        <dbReference type="EMBL" id="KAF2072688.1"/>
    </source>
</evidence>
<evidence type="ECO:0000256" key="14">
    <source>
        <dbReference type="ARBA" id="ARBA00058205"/>
    </source>
</evidence>
<evidence type="ECO:0000256" key="4">
    <source>
        <dbReference type="ARBA" id="ARBA00004514"/>
    </source>
</evidence>
<accession>A0A8J4UZ93</accession>
<keyword evidence="8" id="KW-0007">Acetylation</keyword>
<comment type="function">
    <text evidence="14">Catalyzes the hydrolysis of acyl-CoAs into free fatty acids and coenzyme A (CoASH), regulating their respective intracellular levels. Has acyl-CoA thioesterase activity towards medium (C12) and long-chain (C18) fatty acyl-CoA substrates. Can also hydrolyze 3-hydroxyphenylacetyl-CoA and 3,4-dihydroxyphenylacetyl-CoA (in vitro). May play a role in controlling adaptive thermogenesis.</text>
</comment>
<sequence length="148" mass="16379">MDKVEFKKGLEGLLDKWRDCRGFDSIVLDKIKLEEAEIGKLVCSMIVTPDICNIYSTLHGGAMATVVDVISSLAVLSMNKDATFKPSVSVEISVNYASAAKMNSKVYIYSSCYKEGKNLAFTETVLKNEKDEVICKGSHTKFILKPKL</sequence>
<reference evidence="20" key="1">
    <citation type="submission" date="2020-01" db="EMBL/GenBank/DDBJ databases">
        <title>Development of genomics and gene disruption for Polysphondylium violaceum indicates a role for the polyketide synthase stlB in stalk morphogenesis.</title>
        <authorList>
            <person name="Narita B."/>
            <person name="Kawabe Y."/>
            <person name="Kin K."/>
            <person name="Saito T."/>
            <person name="Gibbs R."/>
            <person name="Kuspa A."/>
            <person name="Muzny D."/>
            <person name="Queller D."/>
            <person name="Richards S."/>
            <person name="Strassman J."/>
            <person name="Sucgang R."/>
            <person name="Worley K."/>
            <person name="Schaap P."/>
        </authorList>
    </citation>
    <scope>NUCLEOTIDE SEQUENCE</scope>
    <source>
        <strain evidence="20">QSvi11</strain>
    </source>
</reference>
<comment type="caution">
    <text evidence="20">The sequence shown here is derived from an EMBL/GenBank/DDBJ whole genome shotgun (WGS) entry which is preliminary data.</text>
</comment>
<comment type="subcellular location">
    <subcellularLocation>
        <location evidence="3">Cytoplasm</location>
        <location evidence="3">Cytoskeleton</location>
        <location evidence="3">Spindle</location>
    </subcellularLocation>
    <subcellularLocation>
        <location evidence="4">Cytoplasm</location>
        <location evidence="4">Cytosol</location>
    </subcellularLocation>
    <subcellularLocation>
        <location evidence="2">Mitochondrion</location>
    </subcellularLocation>
    <subcellularLocation>
        <location evidence="1">Nucleus</location>
    </subcellularLocation>
</comment>
<dbReference type="GO" id="GO:0047617">
    <property type="term" value="F:fatty acyl-CoA hydrolase activity"/>
    <property type="evidence" value="ECO:0007669"/>
    <property type="project" value="InterPro"/>
</dbReference>
<evidence type="ECO:0000256" key="10">
    <source>
        <dbReference type="ARBA" id="ARBA00023128"/>
    </source>
</evidence>
<dbReference type="CDD" id="cd03443">
    <property type="entry name" value="PaaI_thioesterase"/>
    <property type="match status" value="1"/>
</dbReference>
<dbReference type="GO" id="GO:0005819">
    <property type="term" value="C:spindle"/>
    <property type="evidence" value="ECO:0007669"/>
    <property type="project" value="UniProtKB-SubCell"/>
</dbReference>
<dbReference type="Pfam" id="PF03061">
    <property type="entry name" value="4HBT"/>
    <property type="match status" value="1"/>
</dbReference>
<keyword evidence="10" id="KW-0496">Mitochondrion</keyword>
<dbReference type="InterPro" id="IPR006683">
    <property type="entry name" value="Thioestr_dom"/>
</dbReference>
<evidence type="ECO:0000256" key="8">
    <source>
        <dbReference type="ARBA" id="ARBA00022990"/>
    </source>
</evidence>
<dbReference type="InterPro" id="IPR039298">
    <property type="entry name" value="ACOT13"/>
</dbReference>
<dbReference type="GO" id="GO:0005634">
    <property type="term" value="C:nucleus"/>
    <property type="evidence" value="ECO:0007669"/>
    <property type="project" value="UniProtKB-SubCell"/>
</dbReference>
<comment type="subunit">
    <text evidence="15">Homotetramer. Interacts with PCTP.</text>
</comment>
<evidence type="ECO:0000256" key="15">
    <source>
        <dbReference type="ARBA" id="ARBA00064709"/>
    </source>
</evidence>
<keyword evidence="7" id="KW-0378">Hydrolase</keyword>
<evidence type="ECO:0000256" key="12">
    <source>
        <dbReference type="ARBA" id="ARBA00023242"/>
    </source>
</evidence>
<comment type="catalytic activity">
    <reaction evidence="13">
        <text>a fatty acyl-CoA + H2O = a fatty acid + CoA + H(+)</text>
        <dbReference type="Rhea" id="RHEA:16781"/>
        <dbReference type="ChEBI" id="CHEBI:15377"/>
        <dbReference type="ChEBI" id="CHEBI:15378"/>
        <dbReference type="ChEBI" id="CHEBI:28868"/>
        <dbReference type="ChEBI" id="CHEBI:57287"/>
        <dbReference type="ChEBI" id="CHEBI:77636"/>
    </reaction>
    <physiologicalReaction direction="left-to-right" evidence="13">
        <dbReference type="Rhea" id="RHEA:16782"/>
    </physiologicalReaction>
</comment>
<evidence type="ECO:0000259" key="19">
    <source>
        <dbReference type="Pfam" id="PF03061"/>
    </source>
</evidence>
<dbReference type="SUPFAM" id="SSF54637">
    <property type="entry name" value="Thioesterase/thiol ester dehydrase-isomerase"/>
    <property type="match status" value="1"/>
</dbReference>
<dbReference type="NCBIfam" id="TIGR00369">
    <property type="entry name" value="unchar_dom_1"/>
    <property type="match status" value="1"/>
</dbReference>
<evidence type="ECO:0000256" key="6">
    <source>
        <dbReference type="ARBA" id="ARBA00022490"/>
    </source>
</evidence>
<dbReference type="EMBL" id="AJWJ01000257">
    <property type="protein sequence ID" value="KAF2072688.1"/>
    <property type="molecule type" value="Genomic_DNA"/>
</dbReference>
<keyword evidence="12" id="KW-0539">Nucleus</keyword>
<feature type="domain" description="Thioesterase" evidence="19">
    <location>
        <begin position="56"/>
        <end position="135"/>
    </location>
</feature>
<dbReference type="OrthoDB" id="46529at2759"/>
<evidence type="ECO:0000256" key="17">
    <source>
        <dbReference type="ARBA" id="ARBA00081533"/>
    </source>
</evidence>
<evidence type="ECO:0000256" key="5">
    <source>
        <dbReference type="ARBA" id="ARBA00008324"/>
    </source>
</evidence>
<keyword evidence="21" id="KW-1185">Reference proteome</keyword>
<keyword evidence="11" id="KW-0206">Cytoskeleton</keyword>
<evidence type="ECO:0000256" key="13">
    <source>
        <dbReference type="ARBA" id="ARBA00052976"/>
    </source>
</evidence>
<evidence type="ECO:0000256" key="18">
    <source>
        <dbReference type="ARBA" id="ARBA00083956"/>
    </source>
</evidence>
<evidence type="ECO:0000256" key="2">
    <source>
        <dbReference type="ARBA" id="ARBA00004173"/>
    </source>
</evidence>
<evidence type="ECO:0000256" key="3">
    <source>
        <dbReference type="ARBA" id="ARBA00004186"/>
    </source>
</evidence>
<keyword evidence="9" id="KW-0443">Lipid metabolism</keyword>
<dbReference type="AlphaFoldDB" id="A0A8J4UZ93"/>
<dbReference type="GO" id="GO:0005739">
    <property type="term" value="C:mitochondrion"/>
    <property type="evidence" value="ECO:0007669"/>
    <property type="project" value="UniProtKB-SubCell"/>
</dbReference>
<dbReference type="InterPro" id="IPR029069">
    <property type="entry name" value="HotDog_dom_sf"/>
</dbReference>
<evidence type="ECO:0000256" key="7">
    <source>
        <dbReference type="ARBA" id="ARBA00022801"/>
    </source>
</evidence>
<dbReference type="PANTHER" id="PTHR21660">
    <property type="entry name" value="THIOESTERASE SUPERFAMILY MEMBER-RELATED"/>
    <property type="match status" value="1"/>
</dbReference>
<keyword evidence="6" id="KW-0963">Cytoplasm</keyword>
<evidence type="ECO:0000256" key="9">
    <source>
        <dbReference type="ARBA" id="ARBA00023098"/>
    </source>
</evidence>
<comment type="similarity">
    <text evidence="5">Belongs to the thioesterase PaaI family.</text>
</comment>
<dbReference type="PANTHER" id="PTHR21660:SF1">
    <property type="entry name" value="ACYL-COENZYME A THIOESTERASE 13"/>
    <property type="match status" value="1"/>
</dbReference>
<evidence type="ECO:0000256" key="1">
    <source>
        <dbReference type="ARBA" id="ARBA00004123"/>
    </source>
</evidence>
<name>A0A8J4UZ93_9MYCE</name>
<dbReference type="GO" id="GO:0006629">
    <property type="term" value="P:lipid metabolic process"/>
    <property type="evidence" value="ECO:0007669"/>
    <property type="project" value="UniProtKB-KW"/>
</dbReference>
<dbReference type="Proteomes" id="UP000695562">
    <property type="component" value="Unassembled WGS sequence"/>
</dbReference>
<dbReference type="Gene3D" id="3.10.129.10">
    <property type="entry name" value="Hotdog Thioesterase"/>
    <property type="match status" value="1"/>
</dbReference>
<evidence type="ECO:0000313" key="21">
    <source>
        <dbReference type="Proteomes" id="UP000695562"/>
    </source>
</evidence>
<evidence type="ECO:0000256" key="16">
    <source>
        <dbReference type="ARBA" id="ARBA00067273"/>
    </source>
</evidence>
<dbReference type="FunFam" id="3.10.129.10:FF:000021">
    <property type="entry name" value="Acyl-coenzyme A thioesterase 13"/>
    <property type="match status" value="1"/>
</dbReference>